<dbReference type="EMBL" id="CP070872">
    <property type="protein sequence ID" value="QSE77112.1"/>
    <property type="molecule type" value="Genomic_DNA"/>
</dbReference>
<evidence type="ECO:0000256" key="1">
    <source>
        <dbReference type="ARBA" id="ARBA00023015"/>
    </source>
</evidence>
<dbReference type="InterPro" id="IPR028082">
    <property type="entry name" value="Peripla_BP_I"/>
</dbReference>
<gene>
    <name evidence="5" type="ORF">JW886_02295</name>
</gene>
<dbReference type="InterPro" id="IPR010982">
    <property type="entry name" value="Lambda_DNA-bd_dom_sf"/>
</dbReference>
<dbReference type="Gene3D" id="1.10.260.40">
    <property type="entry name" value="lambda repressor-like DNA-binding domains"/>
    <property type="match status" value="1"/>
</dbReference>
<dbReference type="Pfam" id="PF00532">
    <property type="entry name" value="Peripla_BP_1"/>
    <property type="match status" value="1"/>
</dbReference>
<keyword evidence="2 5" id="KW-0238">DNA-binding</keyword>
<keyword evidence="3" id="KW-0804">Transcription</keyword>
<feature type="domain" description="HTH lacI-type" evidence="4">
    <location>
        <begin position="2"/>
        <end position="56"/>
    </location>
</feature>
<dbReference type="InterPro" id="IPR000843">
    <property type="entry name" value="HTH_LacI"/>
</dbReference>
<evidence type="ECO:0000256" key="3">
    <source>
        <dbReference type="ARBA" id="ARBA00023163"/>
    </source>
</evidence>
<protein>
    <submittedName>
        <fullName evidence="5">LacI family DNA-binding transcriptional regulator</fullName>
    </submittedName>
</protein>
<accession>A0AA45QRR6</accession>
<dbReference type="CDD" id="cd01392">
    <property type="entry name" value="HTH_LacI"/>
    <property type="match status" value="1"/>
</dbReference>
<name>A0AA45QRR6_9LACT</name>
<dbReference type="CDD" id="cd06286">
    <property type="entry name" value="PBP1_CcpB-like"/>
    <property type="match status" value="1"/>
</dbReference>
<evidence type="ECO:0000256" key="2">
    <source>
        <dbReference type="ARBA" id="ARBA00023125"/>
    </source>
</evidence>
<dbReference type="PROSITE" id="PS50932">
    <property type="entry name" value="HTH_LACI_2"/>
    <property type="match status" value="1"/>
</dbReference>
<evidence type="ECO:0000313" key="5">
    <source>
        <dbReference type="EMBL" id="QSE77112.1"/>
    </source>
</evidence>
<dbReference type="SUPFAM" id="SSF47413">
    <property type="entry name" value="lambda repressor-like DNA-binding domains"/>
    <property type="match status" value="1"/>
</dbReference>
<organism evidence="5 6">
    <name type="scientific">Lactococcus taiwanensis</name>
    <dbReference type="NCBI Taxonomy" id="1151742"/>
    <lineage>
        <taxon>Bacteria</taxon>
        <taxon>Bacillati</taxon>
        <taxon>Bacillota</taxon>
        <taxon>Bacilli</taxon>
        <taxon>Lactobacillales</taxon>
        <taxon>Streptococcaceae</taxon>
        <taxon>Lactococcus</taxon>
    </lineage>
</organism>
<proteinExistence type="predicted"/>
<dbReference type="Pfam" id="PF00356">
    <property type="entry name" value="LacI"/>
    <property type="match status" value="1"/>
</dbReference>
<evidence type="ECO:0000259" key="4">
    <source>
        <dbReference type="PROSITE" id="PS50932"/>
    </source>
</evidence>
<dbReference type="KEGG" id="lti:JW886_02295"/>
<dbReference type="InterPro" id="IPR001761">
    <property type="entry name" value="Peripla_BP/Lac1_sug-bd_dom"/>
</dbReference>
<dbReference type="SMART" id="SM00354">
    <property type="entry name" value="HTH_LACI"/>
    <property type="match status" value="1"/>
</dbReference>
<sequence length="307" mass="34628">MTSLSDLSQLTGYSKATVSRAISGNGYVSKEARALILKVAQDLDYATNAIAQDLASGRSRNIGVVLPYVKAPFFRQVLEGILEKNFETGYKIVILPSNYNPKLEIHYLEQFRKKAFEALIFTSLQVSEATILDYQKYGPIILCHKPHSELIPASYVERKPGYHKVFQWLKEQQCSKVGFLLSRDVSPTTSVTLQAYEEVYGMKIKARQVKTGSVVPDDGYQLAPQLTEFDSIFANSDDIAANVWRWFDEQKLPKPLIVGQDCLLSGHLLNLPTVDNHYLDVGRSAFELAISKEIKQLATRSEFIRKR</sequence>
<dbReference type="AlphaFoldDB" id="A0AA45QRR6"/>
<dbReference type="PANTHER" id="PTHR30146:SF105">
    <property type="entry name" value="CATABOLITE CONTROL PROTEIN B"/>
    <property type="match status" value="1"/>
</dbReference>
<dbReference type="Gene3D" id="3.40.50.2300">
    <property type="match status" value="2"/>
</dbReference>
<reference evidence="5 6" key="1">
    <citation type="submission" date="2021-02" db="EMBL/GenBank/DDBJ databases">
        <title>Complete genome sequence of Lactococcus lactis strain K_LL004.</title>
        <authorList>
            <person name="Kim H.B."/>
        </authorList>
    </citation>
    <scope>NUCLEOTIDE SEQUENCE [LARGE SCALE GENOMIC DNA]</scope>
    <source>
        <strain evidence="5 6">K_LL004</strain>
    </source>
</reference>
<keyword evidence="6" id="KW-1185">Reference proteome</keyword>
<dbReference type="SUPFAM" id="SSF53822">
    <property type="entry name" value="Periplasmic binding protein-like I"/>
    <property type="match status" value="1"/>
</dbReference>
<dbReference type="Proteomes" id="UP000663608">
    <property type="component" value="Chromosome"/>
</dbReference>
<dbReference type="GO" id="GO:0003700">
    <property type="term" value="F:DNA-binding transcription factor activity"/>
    <property type="evidence" value="ECO:0007669"/>
    <property type="project" value="TreeGrafter"/>
</dbReference>
<dbReference type="RefSeq" id="WP_205872205.1">
    <property type="nucleotide sequence ID" value="NZ_CP070872.1"/>
</dbReference>
<evidence type="ECO:0000313" key="6">
    <source>
        <dbReference type="Proteomes" id="UP000663608"/>
    </source>
</evidence>
<dbReference type="GO" id="GO:0000976">
    <property type="term" value="F:transcription cis-regulatory region binding"/>
    <property type="evidence" value="ECO:0007669"/>
    <property type="project" value="TreeGrafter"/>
</dbReference>
<dbReference type="PANTHER" id="PTHR30146">
    <property type="entry name" value="LACI-RELATED TRANSCRIPTIONAL REPRESSOR"/>
    <property type="match status" value="1"/>
</dbReference>
<keyword evidence="1" id="KW-0805">Transcription regulation</keyword>